<gene>
    <name evidence="2" type="primary">Cnig_chr_IV.g16077</name>
    <name evidence="2" type="ORF">B9Z55_016077</name>
</gene>
<feature type="compositionally biased region" description="Basic and acidic residues" evidence="1">
    <location>
        <begin position="101"/>
        <end position="120"/>
    </location>
</feature>
<reference evidence="3" key="1">
    <citation type="submission" date="2017-10" db="EMBL/GenBank/DDBJ databases">
        <title>Rapid genome shrinkage in a self-fertile nematode reveals novel sperm competition proteins.</title>
        <authorList>
            <person name="Yin D."/>
            <person name="Schwarz E.M."/>
            <person name="Thomas C.G."/>
            <person name="Felde R.L."/>
            <person name="Korf I.F."/>
            <person name="Cutter A.D."/>
            <person name="Schartner C.M."/>
            <person name="Ralston E.J."/>
            <person name="Meyer B.J."/>
            <person name="Haag E.S."/>
        </authorList>
    </citation>
    <scope>NUCLEOTIDE SEQUENCE [LARGE SCALE GENOMIC DNA]</scope>
    <source>
        <strain evidence="3">JU1422</strain>
    </source>
</reference>
<dbReference type="EMBL" id="PDUG01000004">
    <property type="protein sequence ID" value="PIC37451.1"/>
    <property type="molecule type" value="Genomic_DNA"/>
</dbReference>
<evidence type="ECO:0000313" key="3">
    <source>
        <dbReference type="Proteomes" id="UP000230233"/>
    </source>
</evidence>
<evidence type="ECO:0000256" key="1">
    <source>
        <dbReference type="SAM" id="MobiDB-lite"/>
    </source>
</evidence>
<keyword evidence="3" id="KW-1185">Reference proteome</keyword>
<accession>A0A2G5UDM7</accession>
<comment type="caution">
    <text evidence="2">The sequence shown here is derived from an EMBL/GenBank/DDBJ whole genome shotgun (WGS) entry which is preliminary data.</text>
</comment>
<proteinExistence type="predicted"/>
<feature type="compositionally biased region" description="Basic and acidic residues" evidence="1">
    <location>
        <begin position="1"/>
        <end position="42"/>
    </location>
</feature>
<dbReference type="AlphaFoldDB" id="A0A2G5UDM7"/>
<feature type="region of interest" description="Disordered" evidence="1">
    <location>
        <begin position="1"/>
        <end position="120"/>
    </location>
</feature>
<feature type="compositionally biased region" description="Basic and acidic residues" evidence="1">
    <location>
        <begin position="60"/>
        <end position="94"/>
    </location>
</feature>
<sequence>MKEFVKKQEEDKEKEKDSAERCREPREAMGRQPDSRRSRSCQDEGEEKEGSGKVLAAATERGRLEEPRASRQYEDVESTRKEQGQEDKRTEFLQKARRKRKEDAHVVRGQTREMKKDSGV</sequence>
<evidence type="ECO:0000313" key="2">
    <source>
        <dbReference type="EMBL" id="PIC37451.1"/>
    </source>
</evidence>
<dbReference type="Proteomes" id="UP000230233">
    <property type="component" value="Chromosome IV"/>
</dbReference>
<name>A0A2G5UDM7_9PELO</name>
<protein>
    <submittedName>
        <fullName evidence="2">Uncharacterized protein</fullName>
    </submittedName>
</protein>
<organism evidence="2 3">
    <name type="scientific">Caenorhabditis nigoni</name>
    <dbReference type="NCBI Taxonomy" id="1611254"/>
    <lineage>
        <taxon>Eukaryota</taxon>
        <taxon>Metazoa</taxon>
        <taxon>Ecdysozoa</taxon>
        <taxon>Nematoda</taxon>
        <taxon>Chromadorea</taxon>
        <taxon>Rhabditida</taxon>
        <taxon>Rhabditina</taxon>
        <taxon>Rhabditomorpha</taxon>
        <taxon>Rhabditoidea</taxon>
        <taxon>Rhabditidae</taxon>
        <taxon>Peloderinae</taxon>
        <taxon>Caenorhabditis</taxon>
    </lineage>
</organism>